<dbReference type="Gene3D" id="1.25.40.10">
    <property type="entry name" value="Tetratricopeptide repeat domain"/>
    <property type="match status" value="1"/>
</dbReference>
<evidence type="ECO:0000259" key="4">
    <source>
        <dbReference type="Pfam" id="PF13525"/>
    </source>
</evidence>
<dbReference type="KEGG" id="tgr:Tgr7_0240"/>
<sequence>MVLLASVLLAGCATQGVRPADDDTAAYRAVVEAVSASDCAAARQALQVMQAQHPNSPRLPDARIETAYACLSGGELAEAEELVITFLEQHPGHPSEEYGRYLHALVAYARWKELPPDTPSVRVAAQARQTFGRIRVLVSQYPETAYASDLRMMLTDLREGLARVELETIATDLQAGRHQAVISRANYVLNHYAATESAPFALAALINAHRARGEEAAARTHLYRLESDWPDHPVLQTLQ</sequence>
<keyword evidence="2" id="KW-0472">Membrane</keyword>
<feature type="domain" description="Outer membrane lipoprotein BamD-like" evidence="4">
    <location>
        <begin position="20"/>
        <end position="221"/>
    </location>
</feature>
<gene>
    <name evidence="5" type="ordered locus">Tgr7_0240</name>
</gene>
<dbReference type="InterPro" id="IPR039565">
    <property type="entry name" value="BamD-like"/>
</dbReference>
<keyword evidence="1" id="KW-0732">Signal</keyword>
<protein>
    <submittedName>
        <fullName evidence="5">Outer membrane assembly lipoprotein YfiO</fullName>
    </submittedName>
</protein>
<keyword evidence="3" id="KW-0998">Cell outer membrane</keyword>
<evidence type="ECO:0000256" key="1">
    <source>
        <dbReference type="ARBA" id="ARBA00022729"/>
    </source>
</evidence>
<evidence type="ECO:0000313" key="5">
    <source>
        <dbReference type="EMBL" id="ACL71339.1"/>
    </source>
</evidence>
<dbReference type="SUPFAM" id="SSF48452">
    <property type="entry name" value="TPR-like"/>
    <property type="match status" value="1"/>
</dbReference>
<evidence type="ECO:0000256" key="2">
    <source>
        <dbReference type="ARBA" id="ARBA00023136"/>
    </source>
</evidence>
<dbReference type="STRING" id="396588.Tgr7_0240"/>
<dbReference type="InterPro" id="IPR017689">
    <property type="entry name" value="BamD"/>
</dbReference>
<name>B8GU56_THISH</name>
<dbReference type="NCBIfam" id="TIGR03302">
    <property type="entry name" value="OM_YfiO"/>
    <property type="match status" value="1"/>
</dbReference>
<proteinExistence type="predicted"/>
<evidence type="ECO:0000256" key="3">
    <source>
        <dbReference type="ARBA" id="ARBA00023237"/>
    </source>
</evidence>
<dbReference type="Proteomes" id="UP000002383">
    <property type="component" value="Chromosome"/>
</dbReference>
<dbReference type="InterPro" id="IPR011990">
    <property type="entry name" value="TPR-like_helical_dom_sf"/>
</dbReference>
<keyword evidence="6" id="KW-1185">Reference proteome</keyword>
<dbReference type="HOGENOM" id="CLU_1204333_0_0_6"/>
<reference evidence="5 6" key="1">
    <citation type="journal article" date="2011" name="Stand. Genomic Sci.">
        <title>Complete genome sequence of 'Thioalkalivibrio sulfidophilus' HL-EbGr7.</title>
        <authorList>
            <person name="Muyzer G."/>
            <person name="Sorokin D.Y."/>
            <person name="Mavromatis K."/>
            <person name="Lapidus A."/>
            <person name="Clum A."/>
            <person name="Ivanova N."/>
            <person name="Pati A."/>
            <person name="d'Haeseleer P."/>
            <person name="Woyke T."/>
            <person name="Kyrpides N.C."/>
        </authorList>
    </citation>
    <scope>NUCLEOTIDE SEQUENCE [LARGE SCALE GENOMIC DNA]</scope>
    <source>
        <strain evidence="5 6">HL-EbGR7</strain>
    </source>
</reference>
<evidence type="ECO:0000313" key="6">
    <source>
        <dbReference type="Proteomes" id="UP000002383"/>
    </source>
</evidence>
<dbReference type="AlphaFoldDB" id="B8GU56"/>
<dbReference type="eggNOG" id="COG4105">
    <property type="taxonomic scope" value="Bacteria"/>
</dbReference>
<dbReference type="OrthoDB" id="5794262at2"/>
<organism evidence="5 6">
    <name type="scientific">Thioalkalivibrio sulfidiphilus (strain HL-EbGR7)</name>
    <dbReference type="NCBI Taxonomy" id="396588"/>
    <lineage>
        <taxon>Bacteria</taxon>
        <taxon>Pseudomonadati</taxon>
        <taxon>Pseudomonadota</taxon>
        <taxon>Gammaproteobacteria</taxon>
        <taxon>Chromatiales</taxon>
        <taxon>Ectothiorhodospiraceae</taxon>
        <taxon>Thioalkalivibrio</taxon>
    </lineage>
</organism>
<dbReference type="RefSeq" id="WP_012636828.1">
    <property type="nucleotide sequence ID" value="NC_011901.1"/>
</dbReference>
<keyword evidence="5" id="KW-0449">Lipoprotein</keyword>
<dbReference type="Pfam" id="PF13525">
    <property type="entry name" value="YfiO"/>
    <property type="match status" value="1"/>
</dbReference>
<accession>B8GU56</accession>
<dbReference type="EMBL" id="CP001339">
    <property type="protein sequence ID" value="ACL71339.1"/>
    <property type="molecule type" value="Genomic_DNA"/>
</dbReference>